<protein>
    <submittedName>
        <fullName evidence="2">Uncharacterized protein</fullName>
    </submittedName>
</protein>
<evidence type="ECO:0000313" key="3">
    <source>
        <dbReference type="Proteomes" id="UP000037146"/>
    </source>
</evidence>
<dbReference type="PATRIC" id="fig|1679170.3.peg.1836"/>
<name>A0A0K9GTJ8_9BACI</name>
<keyword evidence="1" id="KW-0472">Membrane</keyword>
<dbReference type="EMBL" id="LFZW01000001">
    <property type="protein sequence ID" value="KMY49587.1"/>
    <property type="molecule type" value="Genomic_DNA"/>
</dbReference>
<dbReference type="AlphaFoldDB" id="A0A0K9GTJ8"/>
<feature type="transmembrane region" description="Helical" evidence="1">
    <location>
        <begin position="12"/>
        <end position="34"/>
    </location>
</feature>
<keyword evidence="3" id="KW-1185">Reference proteome</keyword>
<reference evidence="3" key="1">
    <citation type="submission" date="2015-07" db="EMBL/GenBank/DDBJ databases">
        <title>Genome sequencing project for genomic taxonomy and phylogenomics of Bacillus-like bacteria.</title>
        <authorList>
            <person name="Liu B."/>
            <person name="Wang J."/>
            <person name="Zhu Y."/>
            <person name="Liu G."/>
            <person name="Chen Q."/>
            <person name="Chen Z."/>
            <person name="Lan J."/>
            <person name="Che J."/>
            <person name="Ge C."/>
            <person name="Shi H."/>
            <person name="Pan Z."/>
            <person name="Liu X."/>
        </authorList>
    </citation>
    <scope>NUCLEOTIDE SEQUENCE [LARGE SCALE GENOMIC DNA]</scope>
    <source>
        <strain evidence="3">FJAT-27997</strain>
    </source>
</reference>
<evidence type="ECO:0000256" key="1">
    <source>
        <dbReference type="SAM" id="Phobius"/>
    </source>
</evidence>
<dbReference type="RefSeq" id="WP_049680921.1">
    <property type="nucleotide sequence ID" value="NZ_LFZW01000001.1"/>
</dbReference>
<evidence type="ECO:0000313" key="2">
    <source>
        <dbReference type="EMBL" id="KMY49587.1"/>
    </source>
</evidence>
<proteinExistence type="predicted"/>
<organism evidence="2 3">
    <name type="scientific">Peribacillus loiseleuriae</name>
    <dbReference type="NCBI Taxonomy" id="1679170"/>
    <lineage>
        <taxon>Bacteria</taxon>
        <taxon>Bacillati</taxon>
        <taxon>Bacillota</taxon>
        <taxon>Bacilli</taxon>
        <taxon>Bacillales</taxon>
        <taxon>Bacillaceae</taxon>
        <taxon>Peribacillus</taxon>
    </lineage>
</organism>
<accession>A0A0K9GTJ8</accession>
<dbReference type="Proteomes" id="UP000037146">
    <property type="component" value="Unassembled WGS sequence"/>
</dbReference>
<keyword evidence="1" id="KW-0812">Transmembrane</keyword>
<feature type="transmembrane region" description="Helical" evidence="1">
    <location>
        <begin position="46"/>
        <end position="63"/>
    </location>
</feature>
<keyword evidence="1" id="KW-1133">Transmembrane helix</keyword>
<comment type="caution">
    <text evidence="2">The sequence shown here is derived from an EMBL/GenBank/DDBJ whole genome shotgun (WGS) entry which is preliminary data.</text>
</comment>
<sequence length="64" mass="6876">MDKKEIKAKKINFIYLIPVIIIVTPILLGLLLNIPGGKLTIGDEGSWVGFFCNYSSGIIGGIVA</sequence>
<gene>
    <name evidence="2" type="ORF">AC625_08555</name>
</gene>